<dbReference type="Proteomes" id="UP000694865">
    <property type="component" value="Unplaced"/>
</dbReference>
<evidence type="ECO:0000256" key="9">
    <source>
        <dbReference type="RuleBase" id="RU000688"/>
    </source>
</evidence>
<dbReference type="GeneID" id="102808910"/>
<keyword evidence="4 11" id="KW-1133">Transmembrane helix</keyword>
<feature type="transmembrane region" description="Helical" evidence="11">
    <location>
        <begin position="279"/>
        <end position="297"/>
    </location>
</feature>
<evidence type="ECO:0000256" key="7">
    <source>
        <dbReference type="ARBA" id="ARBA00023170"/>
    </source>
</evidence>
<evidence type="ECO:0000256" key="5">
    <source>
        <dbReference type="ARBA" id="ARBA00023040"/>
    </source>
</evidence>
<dbReference type="SUPFAM" id="SSF81321">
    <property type="entry name" value="Family A G protein-coupled receptor-like"/>
    <property type="match status" value="1"/>
</dbReference>
<keyword evidence="13" id="KW-1185">Reference proteome</keyword>
<evidence type="ECO:0000256" key="8">
    <source>
        <dbReference type="ARBA" id="ARBA00023224"/>
    </source>
</evidence>
<keyword evidence="3 9" id="KW-0812">Transmembrane</keyword>
<reference evidence="14" key="1">
    <citation type="submission" date="2025-08" db="UniProtKB">
        <authorList>
            <consortium name="RefSeq"/>
        </authorList>
    </citation>
    <scope>IDENTIFICATION</scope>
    <source>
        <tissue evidence="14">Testes</tissue>
    </source>
</reference>
<evidence type="ECO:0000259" key="12">
    <source>
        <dbReference type="PROSITE" id="PS50262"/>
    </source>
</evidence>
<feature type="transmembrane region" description="Helical" evidence="11">
    <location>
        <begin position="230"/>
        <end position="251"/>
    </location>
</feature>
<dbReference type="InterPro" id="IPR000611">
    <property type="entry name" value="NPY_rcpt"/>
</dbReference>
<dbReference type="PRINTS" id="PR00237">
    <property type="entry name" value="GPCRRHODOPSN"/>
</dbReference>
<keyword evidence="5 9" id="KW-0297">G-protein coupled receptor</keyword>
<dbReference type="PROSITE" id="PS00237">
    <property type="entry name" value="G_PROTEIN_RECEP_F1_1"/>
    <property type="match status" value="1"/>
</dbReference>
<dbReference type="InterPro" id="IPR017452">
    <property type="entry name" value="GPCR_Rhodpsn_7TM"/>
</dbReference>
<evidence type="ECO:0000256" key="1">
    <source>
        <dbReference type="ARBA" id="ARBA00004141"/>
    </source>
</evidence>
<dbReference type="Pfam" id="PF00001">
    <property type="entry name" value="7tm_1"/>
    <property type="match status" value="1"/>
</dbReference>
<feature type="compositionally biased region" description="Basic and acidic residues" evidence="10">
    <location>
        <begin position="459"/>
        <end position="469"/>
    </location>
</feature>
<evidence type="ECO:0000256" key="11">
    <source>
        <dbReference type="SAM" id="Phobius"/>
    </source>
</evidence>
<feature type="compositionally biased region" description="Low complexity" evidence="10">
    <location>
        <begin position="373"/>
        <end position="388"/>
    </location>
</feature>
<dbReference type="InterPro" id="IPR000276">
    <property type="entry name" value="GPCR_Rhodpsn"/>
</dbReference>
<evidence type="ECO:0000256" key="2">
    <source>
        <dbReference type="ARBA" id="ARBA00010663"/>
    </source>
</evidence>
<proteinExistence type="inferred from homology"/>
<feature type="transmembrane region" description="Helical" evidence="11">
    <location>
        <begin position="176"/>
        <end position="194"/>
    </location>
</feature>
<evidence type="ECO:0000256" key="4">
    <source>
        <dbReference type="ARBA" id="ARBA00022989"/>
    </source>
</evidence>
<sequence>MSKYVLCRCGGEVVECPSYKEISMELFCQDVYNISKAFNTYVQQYVNFKKDISFSGRVLLAVVFSVAILLALCGNLVVVATLSKIKRPRNNMNAYLINLAVADIGMAIICMPFTLVSIVLQEWAFEDILCPIVQFSKQVSVMVSIFTLVVVSIDRYRAVTSPLQTHITHQRYRKGILIGLTWIVAVLLNIAALVKARAVDRYANMFTNESNIWCDEVWFGDRTAEIAYEMYMSAVVCLGPCVVFVVTYGSISKHIWSKRDPGQEDRSGDSNRRQSKVKVIRMVLMVVLAFFICWLPLQTLRLVVLFEPDLKFGESGWLILRLYVFVYLLAMSHSFVNPILYTFLHEHFKKDAREAFMLYRRCCCKNDNAMRSSIRSSRSRTTSQSRMSFMKVSSRLDKRSGEKRSNTKAKSKTDKKTANTSHMDEQWKRGFEGQLKEIADKREDYLQHYENQLQQLSGWRHDMFRDQRKPSQRTTKAKHE</sequence>
<dbReference type="PRINTS" id="PR01012">
    <property type="entry name" value="NRPEPTIDEYR"/>
</dbReference>
<feature type="region of interest" description="Disordered" evidence="10">
    <location>
        <begin position="373"/>
        <end position="429"/>
    </location>
</feature>
<comment type="similarity">
    <text evidence="2 9">Belongs to the G-protein coupled receptor 1 family.</text>
</comment>
<keyword evidence="7 9" id="KW-0675">Receptor</keyword>
<feature type="domain" description="G-protein coupled receptors family 1 profile" evidence="12">
    <location>
        <begin position="74"/>
        <end position="341"/>
    </location>
</feature>
<dbReference type="PROSITE" id="PS50262">
    <property type="entry name" value="G_PROTEIN_RECEP_F1_2"/>
    <property type="match status" value="1"/>
</dbReference>
<evidence type="ECO:0000256" key="3">
    <source>
        <dbReference type="ARBA" id="ARBA00022692"/>
    </source>
</evidence>
<dbReference type="RefSeq" id="XP_006817335.1">
    <property type="nucleotide sequence ID" value="XM_006817272.1"/>
</dbReference>
<feature type="transmembrane region" description="Helical" evidence="11">
    <location>
        <begin position="94"/>
        <end position="119"/>
    </location>
</feature>
<organism evidence="13 14">
    <name type="scientific">Saccoglossus kowalevskii</name>
    <name type="common">Acorn worm</name>
    <dbReference type="NCBI Taxonomy" id="10224"/>
    <lineage>
        <taxon>Eukaryota</taxon>
        <taxon>Metazoa</taxon>
        <taxon>Hemichordata</taxon>
        <taxon>Enteropneusta</taxon>
        <taxon>Harrimaniidae</taxon>
        <taxon>Saccoglossus</taxon>
    </lineage>
</organism>
<feature type="transmembrane region" description="Helical" evidence="11">
    <location>
        <begin position="58"/>
        <end position="82"/>
    </location>
</feature>
<protein>
    <submittedName>
        <fullName evidence="14">Neuropeptide Y receptor-like</fullName>
    </submittedName>
</protein>
<evidence type="ECO:0000313" key="14">
    <source>
        <dbReference type="RefSeq" id="XP_006817335.1"/>
    </source>
</evidence>
<dbReference type="Gene3D" id="1.20.1070.10">
    <property type="entry name" value="Rhodopsin 7-helix transmembrane proteins"/>
    <property type="match status" value="1"/>
</dbReference>
<keyword evidence="8 9" id="KW-0807">Transducer</keyword>
<dbReference type="PANTHER" id="PTHR45695">
    <property type="entry name" value="LEUCOKININ RECEPTOR-RELATED"/>
    <property type="match status" value="1"/>
</dbReference>
<dbReference type="PANTHER" id="PTHR45695:SF9">
    <property type="entry name" value="LEUCOKININ RECEPTOR"/>
    <property type="match status" value="1"/>
</dbReference>
<comment type="subcellular location">
    <subcellularLocation>
        <location evidence="1">Membrane</location>
        <topology evidence="1">Multi-pass membrane protein</topology>
    </subcellularLocation>
</comment>
<gene>
    <name evidence="14" type="primary">LOC102808910</name>
</gene>
<feature type="region of interest" description="Disordered" evidence="10">
    <location>
        <begin position="457"/>
        <end position="480"/>
    </location>
</feature>
<feature type="transmembrane region" description="Helical" evidence="11">
    <location>
        <begin position="139"/>
        <end position="156"/>
    </location>
</feature>
<evidence type="ECO:0000313" key="13">
    <source>
        <dbReference type="Proteomes" id="UP000694865"/>
    </source>
</evidence>
<evidence type="ECO:0000256" key="10">
    <source>
        <dbReference type="SAM" id="MobiDB-lite"/>
    </source>
</evidence>
<feature type="compositionally biased region" description="Basic and acidic residues" evidence="10">
    <location>
        <begin position="394"/>
        <end position="429"/>
    </location>
</feature>
<accession>A0ABM0MBE4</accession>
<keyword evidence="6 11" id="KW-0472">Membrane</keyword>
<name>A0ABM0MBE4_SACKO</name>
<evidence type="ECO:0000256" key="6">
    <source>
        <dbReference type="ARBA" id="ARBA00023136"/>
    </source>
</evidence>
<feature type="transmembrane region" description="Helical" evidence="11">
    <location>
        <begin position="317"/>
        <end position="344"/>
    </location>
</feature>